<dbReference type="VEuPathDB" id="VectorBase:GBRI034038"/>
<dbReference type="Proteomes" id="UP000091820">
    <property type="component" value="Unassembled WGS sequence"/>
</dbReference>
<accession>A0A1A9WVI9</accession>
<protein>
    <submittedName>
        <fullName evidence="1">Uncharacterized protein</fullName>
    </submittedName>
</protein>
<evidence type="ECO:0000313" key="2">
    <source>
        <dbReference type="Proteomes" id="UP000091820"/>
    </source>
</evidence>
<organism evidence="1 2">
    <name type="scientific">Glossina brevipalpis</name>
    <dbReference type="NCBI Taxonomy" id="37001"/>
    <lineage>
        <taxon>Eukaryota</taxon>
        <taxon>Metazoa</taxon>
        <taxon>Ecdysozoa</taxon>
        <taxon>Arthropoda</taxon>
        <taxon>Hexapoda</taxon>
        <taxon>Insecta</taxon>
        <taxon>Pterygota</taxon>
        <taxon>Neoptera</taxon>
        <taxon>Endopterygota</taxon>
        <taxon>Diptera</taxon>
        <taxon>Brachycera</taxon>
        <taxon>Muscomorpha</taxon>
        <taxon>Hippoboscoidea</taxon>
        <taxon>Glossinidae</taxon>
        <taxon>Glossina</taxon>
    </lineage>
</organism>
<reference evidence="2" key="1">
    <citation type="submission" date="2014-03" db="EMBL/GenBank/DDBJ databases">
        <authorList>
            <person name="Aksoy S."/>
            <person name="Warren W."/>
            <person name="Wilson R.K."/>
        </authorList>
    </citation>
    <scope>NUCLEOTIDE SEQUENCE [LARGE SCALE GENOMIC DNA]</scope>
    <source>
        <strain evidence="2">IAEA</strain>
    </source>
</reference>
<reference evidence="1" key="2">
    <citation type="submission" date="2020-05" db="UniProtKB">
        <authorList>
            <consortium name="EnsemblMetazoa"/>
        </authorList>
    </citation>
    <scope>IDENTIFICATION</scope>
    <source>
        <strain evidence="1">IAEA</strain>
    </source>
</reference>
<sequence length="180" mass="20811">MTMTSEINYIGPLLLSFVLGLLLLKDTIKEIALFMGRPNESLVEKNNISRNIQQYFSKHLATFPETSSFAPQHVAIVWTVPASPMFHFGIETWKWSVALKREHGTWVWNIEMERGNRKRERNMKTEHGNGMRKWNVEVALRPETSCFGGTINIPTFCWLVLAGNTFRETLNARLMKSRII</sequence>
<dbReference type="EnsemblMetazoa" id="GBRI034038-RA">
    <property type="protein sequence ID" value="GBRI034038-PA"/>
    <property type="gene ID" value="GBRI034038"/>
</dbReference>
<name>A0A1A9WVI9_9MUSC</name>
<dbReference type="AlphaFoldDB" id="A0A1A9WVI9"/>
<proteinExistence type="predicted"/>
<evidence type="ECO:0000313" key="1">
    <source>
        <dbReference type="EnsemblMetazoa" id="GBRI034038-PA"/>
    </source>
</evidence>
<keyword evidence="2" id="KW-1185">Reference proteome</keyword>